<protein>
    <submittedName>
        <fullName evidence="2">ROK family protein</fullName>
    </submittedName>
</protein>
<evidence type="ECO:0000256" key="1">
    <source>
        <dbReference type="ARBA" id="ARBA00006479"/>
    </source>
</evidence>
<name>A0ABV8HDG4_9ACTN</name>
<dbReference type="InterPro" id="IPR000600">
    <property type="entry name" value="ROK"/>
</dbReference>
<dbReference type="Proteomes" id="UP001595765">
    <property type="component" value="Unassembled WGS sequence"/>
</dbReference>
<dbReference type="EMBL" id="JBHSBB010000001">
    <property type="protein sequence ID" value="MFC4029955.1"/>
    <property type="molecule type" value="Genomic_DNA"/>
</dbReference>
<dbReference type="Gene3D" id="1.10.10.10">
    <property type="entry name" value="Winged helix-like DNA-binding domain superfamily/Winged helix DNA-binding domain"/>
    <property type="match status" value="1"/>
</dbReference>
<dbReference type="PANTHER" id="PTHR18964:SF149">
    <property type="entry name" value="BIFUNCTIONAL UDP-N-ACETYLGLUCOSAMINE 2-EPIMERASE_N-ACETYLMANNOSAMINE KINASE"/>
    <property type="match status" value="1"/>
</dbReference>
<dbReference type="PANTHER" id="PTHR18964">
    <property type="entry name" value="ROK (REPRESSOR, ORF, KINASE) FAMILY"/>
    <property type="match status" value="1"/>
</dbReference>
<comment type="similarity">
    <text evidence="1">Belongs to the ROK (NagC/XylR) family.</text>
</comment>
<dbReference type="Pfam" id="PF00480">
    <property type="entry name" value="ROK"/>
    <property type="match status" value="1"/>
</dbReference>
<evidence type="ECO:0000313" key="2">
    <source>
        <dbReference type="EMBL" id="MFC4029955.1"/>
    </source>
</evidence>
<keyword evidence="3" id="KW-1185">Reference proteome</keyword>
<accession>A0ABV8HDG4</accession>
<dbReference type="SUPFAM" id="SSF53067">
    <property type="entry name" value="Actin-like ATPase domain"/>
    <property type="match status" value="1"/>
</dbReference>
<gene>
    <name evidence="2" type="ORF">ACFO3J_00555</name>
</gene>
<organism evidence="2 3">
    <name type="scientific">Streptomyces polygonati</name>
    <dbReference type="NCBI Taxonomy" id="1617087"/>
    <lineage>
        <taxon>Bacteria</taxon>
        <taxon>Bacillati</taxon>
        <taxon>Actinomycetota</taxon>
        <taxon>Actinomycetes</taxon>
        <taxon>Kitasatosporales</taxon>
        <taxon>Streptomycetaceae</taxon>
        <taxon>Streptomyces</taxon>
    </lineage>
</organism>
<dbReference type="InterPro" id="IPR043129">
    <property type="entry name" value="ATPase_NBD"/>
</dbReference>
<sequence>MNAAAVYDAMRDRESSTAGDLMTATGLSRPTVHITCDWLIAQGLAVEMPSDTAQDAQPGRPARRYRTDPRAGFVLSLDIRESRVIAAVADLTGRVCGELAREVATDPSLRSQVTVHGPAVAHDVVALAGIGPGSVWQVCVSVPAPVRSHAYAPDTAARHRAGARGVIAELDHVLPWPVVAENDANLAMIGEHWQGAARGLENAVLLDVCENGFGAGLIVNGRLVHGSNGVAGEMTALNLLAGMGPAGGVARKAARLGAEAVGRARATASAASGAADDRRLVRLADGDPDRVTTEMVFAACDAGDPVARRIVDRLGSIVARPVAMLATFLDPELVVICGLSAEVAERLMPAIEERTLELYDRRFAAPAPRLTLAALGGRAIVLGGVRRALNEVEGRLFGASHSERWSSAGTRSANWR</sequence>
<proteinExistence type="inferred from homology"/>
<reference evidence="3" key="1">
    <citation type="journal article" date="2019" name="Int. J. Syst. Evol. Microbiol.">
        <title>The Global Catalogue of Microorganisms (GCM) 10K type strain sequencing project: providing services to taxonomists for standard genome sequencing and annotation.</title>
        <authorList>
            <consortium name="The Broad Institute Genomics Platform"/>
            <consortium name="The Broad Institute Genome Sequencing Center for Infectious Disease"/>
            <person name="Wu L."/>
            <person name="Ma J."/>
        </authorList>
    </citation>
    <scope>NUCLEOTIDE SEQUENCE [LARGE SCALE GENOMIC DNA]</scope>
    <source>
        <strain evidence="3">CGMCC 4.7237</strain>
    </source>
</reference>
<dbReference type="SUPFAM" id="SSF46785">
    <property type="entry name" value="Winged helix' DNA-binding domain"/>
    <property type="match status" value="1"/>
</dbReference>
<dbReference type="InterPro" id="IPR036388">
    <property type="entry name" value="WH-like_DNA-bd_sf"/>
</dbReference>
<comment type="caution">
    <text evidence="2">The sequence shown here is derived from an EMBL/GenBank/DDBJ whole genome shotgun (WGS) entry which is preliminary data.</text>
</comment>
<dbReference type="RefSeq" id="WP_386424664.1">
    <property type="nucleotide sequence ID" value="NZ_JBHSBB010000001.1"/>
</dbReference>
<dbReference type="Gene3D" id="3.30.420.40">
    <property type="match status" value="2"/>
</dbReference>
<evidence type="ECO:0000313" key="3">
    <source>
        <dbReference type="Proteomes" id="UP001595765"/>
    </source>
</evidence>
<dbReference type="InterPro" id="IPR036390">
    <property type="entry name" value="WH_DNA-bd_sf"/>
</dbReference>